<evidence type="ECO:0000313" key="4">
    <source>
        <dbReference type="Proteomes" id="UP000676169"/>
    </source>
</evidence>
<feature type="signal peptide" evidence="1">
    <location>
        <begin position="1"/>
        <end position="32"/>
    </location>
</feature>
<organism evidence="3 4">
    <name type="scientific">Luteolibacter ambystomatis</name>
    <dbReference type="NCBI Taxonomy" id="2824561"/>
    <lineage>
        <taxon>Bacteria</taxon>
        <taxon>Pseudomonadati</taxon>
        <taxon>Verrucomicrobiota</taxon>
        <taxon>Verrucomicrobiia</taxon>
        <taxon>Verrucomicrobiales</taxon>
        <taxon>Verrucomicrobiaceae</taxon>
        <taxon>Luteolibacter</taxon>
    </lineage>
</organism>
<dbReference type="PANTHER" id="PTHR23150">
    <property type="entry name" value="SULFATASE MODIFYING FACTOR 1, 2"/>
    <property type="match status" value="1"/>
</dbReference>
<reference evidence="3" key="1">
    <citation type="submission" date="2021-04" db="EMBL/GenBank/DDBJ databases">
        <title>Luteolibacter sp. 32A isolated from the skin of an Anderson's salamander (Ambystoma andersonii).</title>
        <authorList>
            <person name="Spergser J."/>
            <person name="Busse H.-J."/>
        </authorList>
    </citation>
    <scope>NUCLEOTIDE SEQUENCE</scope>
    <source>
        <strain evidence="3">32A</strain>
    </source>
</reference>
<accession>A0A975G6W0</accession>
<dbReference type="Gene3D" id="3.90.1580.10">
    <property type="entry name" value="paralog of FGE (formylglycine-generating enzyme)"/>
    <property type="match status" value="1"/>
</dbReference>
<evidence type="ECO:0000256" key="1">
    <source>
        <dbReference type="SAM" id="SignalP"/>
    </source>
</evidence>
<feature type="chain" id="PRO_5037284800" evidence="1">
    <location>
        <begin position="33"/>
        <end position="257"/>
    </location>
</feature>
<keyword evidence="1" id="KW-0732">Signal</keyword>
<proteinExistence type="predicted"/>
<dbReference type="GO" id="GO:0120147">
    <property type="term" value="F:formylglycine-generating oxidase activity"/>
    <property type="evidence" value="ECO:0007669"/>
    <property type="project" value="TreeGrafter"/>
</dbReference>
<dbReference type="InterPro" id="IPR051043">
    <property type="entry name" value="Sulfatase_Mod_Factor_Kinase"/>
</dbReference>
<dbReference type="InterPro" id="IPR016187">
    <property type="entry name" value="CTDL_fold"/>
</dbReference>
<feature type="domain" description="Sulfatase-modifying factor enzyme-like" evidence="2">
    <location>
        <begin position="87"/>
        <end position="231"/>
    </location>
</feature>
<dbReference type="Pfam" id="PF03781">
    <property type="entry name" value="FGE-sulfatase"/>
    <property type="match status" value="1"/>
</dbReference>
<evidence type="ECO:0000313" key="3">
    <source>
        <dbReference type="EMBL" id="QUE50184.1"/>
    </source>
</evidence>
<dbReference type="Proteomes" id="UP000676169">
    <property type="component" value="Chromosome"/>
</dbReference>
<dbReference type="SUPFAM" id="SSF56436">
    <property type="entry name" value="C-type lectin-like"/>
    <property type="match status" value="1"/>
</dbReference>
<sequence>MKTASITSLVARAAACSALSLLTHCANTPASAASGGGTPGVATVSAPLVNSLGMKFVPIPGTKVLMCATETSVAQYKAAGRGYNAPWYPQGEHHAAANITWADAKAWCDWMSAKEGRKYRLPTSAEWSAAAGGSGFPWGTSWPPSSGAGNYCGQEWRTAPEKDLQQLKDLWKSRYGQTKGLITGYQDGYLYTAPVESQTPNALGLRHMSGNVWEWCESKVLRGGSWADNDQRFLTLNATVSSPLYDFDNGFRCVIEN</sequence>
<dbReference type="KEGG" id="lamb:KBB96_15070"/>
<gene>
    <name evidence="3" type="ORF">KBB96_15070</name>
</gene>
<evidence type="ECO:0000259" key="2">
    <source>
        <dbReference type="Pfam" id="PF03781"/>
    </source>
</evidence>
<keyword evidence="4" id="KW-1185">Reference proteome</keyword>
<dbReference type="InterPro" id="IPR042095">
    <property type="entry name" value="SUMF_sf"/>
</dbReference>
<dbReference type="InterPro" id="IPR005532">
    <property type="entry name" value="SUMF_dom"/>
</dbReference>
<dbReference type="RefSeq" id="WP_211630283.1">
    <property type="nucleotide sequence ID" value="NZ_CP073100.1"/>
</dbReference>
<dbReference type="EMBL" id="CP073100">
    <property type="protein sequence ID" value="QUE50184.1"/>
    <property type="molecule type" value="Genomic_DNA"/>
</dbReference>
<protein>
    <submittedName>
        <fullName evidence="3">SUMF1/EgtB/PvdO family nonheme iron enzyme</fullName>
    </submittedName>
</protein>
<dbReference type="AlphaFoldDB" id="A0A975G6W0"/>
<name>A0A975G6W0_9BACT</name>
<dbReference type="PANTHER" id="PTHR23150:SF19">
    <property type="entry name" value="FORMYLGLYCINE-GENERATING ENZYME"/>
    <property type="match status" value="1"/>
</dbReference>